<dbReference type="PROSITE" id="PS50844">
    <property type="entry name" value="AFP_LIKE"/>
    <property type="match status" value="1"/>
</dbReference>
<protein>
    <submittedName>
        <fullName evidence="2">N-acetylneuraminate synthase</fullName>
    </submittedName>
</protein>
<dbReference type="Gene3D" id="3.90.1210.10">
    <property type="entry name" value="Antifreeze-like/N-acetylneuraminic acid synthase C-terminal domain"/>
    <property type="match status" value="1"/>
</dbReference>
<evidence type="ECO:0000259" key="1">
    <source>
        <dbReference type="PROSITE" id="PS50844"/>
    </source>
</evidence>
<dbReference type="SUPFAM" id="SSF51269">
    <property type="entry name" value="AFP III-like domain"/>
    <property type="match status" value="1"/>
</dbReference>
<evidence type="ECO:0000313" key="3">
    <source>
        <dbReference type="Proteomes" id="UP000231025"/>
    </source>
</evidence>
<dbReference type="SUPFAM" id="SSF51569">
    <property type="entry name" value="Aldolase"/>
    <property type="match status" value="1"/>
</dbReference>
<dbReference type="Gene3D" id="3.20.20.70">
    <property type="entry name" value="Aldolase class I"/>
    <property type="match status" value="1"/>
</dbReference>
<dbReference type="Proteomes" id="UP000231025">
    <property type="component" value="Unassembled WGS sequence"/>
</dbReference>
<dbReference type="PANTHER" id="PTHR42966:SF1">
    <property type="entry name" value="SIALIC ACID SYNTHASE"/>
    <property type="match status" value="1"/>
</dbReference>
<dbReference type="PANTHER" id="PTHR42966">
    <property type="entry name" value="N-ACETYLNEURAMINATE SYNTHASE"/>
    <property type="match status" value="1"/>
</dbReference>
<dbReference type="InterPro" id="IPR013974">
    <property type="entry name" value="SAF"/>
</dbReference>
<dbReference type="InterPro" id="IPR013132">
    <property type="entry name" value="PseI/NeuA/B-like_N"/>
</dbReference>
<dbReference type="Pfam" id="PF08666">
    <property type="entry name" value="SAF"/>
    <property type="match status" value="1"/>
</dbReference>
<dbReference type="SMART" id="SM00858">
    <property type="entry name" value="SAF"/>
    <property type="match status" value="1"/>
</dbReference>
<dbReference type="AlphaFoldDB" id="A0A2G9Y6E1"/>
<dbReference type="Pfam" id="PF03102">
    <property type="entry name" value="NeuB"/>
    <property type="match status" value="1"/>
</dbReference>
<dbReference type="InterPro" id="IPR057736">
    <property type="entry name" value="SAF_PseI/NeuA/NeuB"/>
</dbReference>
<accession>A0A2G9Y6E1</accession>
<proteinExistence type="predicted"/>
<comment type="caution">
    <text evidence="2">The sequence shown here is derived from an EMBL/GenBank/DDBJ whole genome shotgun (WGS) entry which is preliminary data.</text>
</comment>
<dbReference type="GO" id="GO:0047444">
    <property type="term" value="F:N-acylneuraminate-9-phosphate synthase activity"/>
    <property type="evidence" value="ECO:0007669"/>
    <property type="project" value="TreeGrafter"/>
</dbReference>
<dbReference type="GO" id="GO:0016051">
    <property type="term" value="P:carbohydrate biosynthetic process"/>
    <property type="evidence" value="ECO:0007669"/>
    <property type="project" value="InterPro"/>
</dbReference>
<feature type="non-terminal residue" evidence="2">
    <location>
        <position position="1"/>
    </location>
</feature>
<dbReference type="EMBL" id="PCRE01000049">
    <property type="protein sequence ID" value="PIP14756.1"/>
    <property type="molecule type" value="Genomic_DNA"/>
</dbReference>
<organism evidence="2 3">
    <name type="scientific">Candidatus Roizmanbacteria bacterium CG23_combo_of_CG06-09_8_20_14_all_35_49</name>
    <dbReference type="NCBI Taxonomy" id="1974863"/>
    <lineage>
        <taxon>Bacteria</taxon>
        <taxon>Candidatus Roizmaniibacteriota</taxon>
    </lineage>
</organism>
<dbReference type="InterPro" id="IPR006190">
    <property type="entry name" value="SAF_AFP_Neu5Ac"/>
</dbReference>
<sequence>KACNQAGIMFMSTPHGHIDSAKFLEPMVEIWKVGSGDLTNLPFLSYLGQTKKPIILSTGMATIEEIKSAVKTIETTGNKNIIILHCTTNYPCPDKEANISAMLDIQKHFPDYPVGFSDHTEGIVAPLIAATLGATVIEKHFTLDRNLPGPDQKNSLEPDELKAMVEGIRRVPNLLGSGKKEPFKSELTISEMARKAVIAAQDIPSGTKITSAMLTIKRPAKGGLQPRELEKIVGKAAKRDIQADTQIQATDF</sequence>
<name>A0A2G9Y6E1_9BACT</name>
<reference evidence="2 3" key="1">
    <citation type="submission" date="2017-09" db="EMBL/GenBank/DDBJ databases">
        <title>Depth-based differentiation of microbial function through sediment-hosted aquifers and enrichment of novel symbionts in the deep terrestrial subsurface.</title>
        <authorList>
            <person name="Probst A.J."/>
            <person name="Ladd B."/>
            <person name="Jarett J.K."/>
            <person name="Geller-Mcgrath D.E."/>
            <person name="Sieber C.M."/>
            <person name="Emerson J.B."/>
            <person name="Anantharaman K."/>
            <person name="Thomas B.C."/>
            <person name="Malmstrom R."/>
            <person name="Stieglmeier M."/>
            <person name="Klingl A."/>
            <person name="Woyke T."/>
            <person name="Ryan C.M."/>
            <person name="Banfield J.F."/>
        </authorList>
    </citation>
    <scope>NUCLEOTIDE SEQUENCE [LARGE SCALE GENOMIC DNA]</scope>
    <source>
        <strain evidence="2">CG23_combo_of_CG06-09_8_20_14_all_35_49</strain>
    </source>
</reference>
<dbReference type="InterPro" id="IPR036732">
    <property type="entry name" value="AFP_Neu5c_C_sf"/>
</dbReference>
<dbReference type="InterPro" id="IPR013785">
    <property type="entry name" value="Aldolase_TIM"/>
</dbReference>
<feature type="domain" description="AFP-like" evidence="1">
    <location>
        <begin position="196"/>
        <end position="252"/>
    </location>
</feature>
<evidence type="ECO:0000313" key="2">
    <source>
        <dbReference type="EMBL" id="PIP14756.1"/>
    </source>
</evidence>
<dbReference type="CDD" id="cd11615">
    <property type="entry name" value="SAF_NeuB_like"/>
    <property type="match status" value="1"/>
</dbReference>
<gene>
    <name evidence="2" type="ORF">COX47_03460</name>
</gene>
<dbReference type="InterPro" id="IPR051690">
    <property type="entry name" value="PseI-like"/>
</dbReference>